<dbReference type="RefSeq" id="WP_257891776.1">
    <property type="nucleotide sequence ID" value="NZ_JAIMBW010000001.1"/>
</dbReference>
<dbReference type="Pfam" id="PF00144">
    <property type="entry name" value="Beta-lactamase"/>
    <property type="match status" value="1"/>
</dbReference>
<dbReference type="EMBL" id="CP078073">
    <property type="protein sequence ID" value="QXL88711.1"/>
    <property type="molecule type" value="Genomic_DNA"/>
</dbReference>
<dbReference type="EMBL" id="JAIMBW010000001">
    <property type="protein sequence ID" value="MBY4891943.1"/>
    <property type="molecule type" value="Genomic_DNA"/>
</dbReference>
<gene>
    <name evidence="2" type="ORF">KUL25_04095</name>
</gene>
<feature type="domain" description="Beta-lactamase-related" evidence="1">
    <location>
        <begin position="5"/>
        <end position="306"/>
    </location>
</feature>
<dbReference type="InterPro" id="IPR050491">
    <property type="entry name" value="AmpC-like"/>
</dbReference>
<evidence type="ECO:0000313" key="2">
    <source>
        <dbReference type="EMBL" id="QXL88711.1"/>
    </source>
</evidence>
<dbReference type="PANTHER" id="PTHR46825">
    <property type="entry name" value="D-ALANYL-D-ALANINE-CARBOXYPEPTIDASE/ENDOPEPTIDASE AMPH"/>
    <property type="match status" value="1"/>
</dbReference>
<accession>A0A975TXT2</accession>
<dbReference type="Proteomes" id="UP000693972">
    <property type="component" value="Unassembled WGS sequence"/>
</dbReference>
<protein>
    <submittedName>
        <fullName evidence="2">Beta-lactamase family protein</fullName>
    </submittedName>
</protein>
<proteinExistence type="predicted"/>
<evidence type="ECO:0000259" key="1">
    <source>
        <dbReference type="Pfam" id="PF00144"/>
    </source>
</evidence>
<dbReference type="Gene3D" id="3.40.710.10">
    <property type="entry name" value="DD-peptidase/beta-lactamase superfamily"/>
    <property type="match status" value="1"/>
</dbReference>
<name>A0A975TXT2_9RHOB</name>
<sequence>MTLFLRDGDMTFAASGDLDPRNNTAPDRALFEIGSITKVFTALLLAVLVEEGRIDPDRPIRDLVSGLSDAPPWITPRNLATHTSGLPTIHMPLWKAVFCLPDDPYAAFSRRDLIDWLRIRGSTAPPRRQLHRYSNLGYGLLGEAMAMREGKPFSDLLAEKVLTPLGLTDTTADLTTAQQARFMQPFNVKDRPVVPWSFQAIAGAGCLRSTARDLGQFSSAVLKALAHPESALDRAICRSALPLVGLGPNGAHAPVTQCLGWLSIKLDREAPRMLFHNGGTAGSTCALYICPAANASALILSNRGVAAGMWSSAKWRRSDPDRAMSDVFASLSSSANATPSA</sequence>
<dbReference type="InterPro" id="IPR012338">
    <property type="entry name" value="Beta-lactam/transpept-like"/>
</dbReference>
<reference evidence="2 3" key="1">
    <citation type="submission" date="2021-07" db="EMBL/GenBank/DDBJ databases">
        <title>Karlodiniumbacter phycospheric gen. nov., sp. nov., a phycosphere bacterium isolated from karlodinium veneficum.</title>
        <authorList>
            <person name="Peng Y."/>
            <person name="Jiang L."/>
            <person name="Lee J."/>
        </authorList>
    </citation>
    <scope>NUCLEOTIDE SEQUENCE</scope>
    <source>
        <strain evidence="2 3">N5</strain>
    </source>
</reference>
<dbReference type="AlphaFoldDB" id="A0A975TXT2"/>
<evidence type="ECO:0000313" key="3">
    <source>
        <dbReference type="Proteomes" id="UP000693972"/>
    </source>
</evidence>
<dbReference type="PANTHER" id="PTHR46825:SF8">
    <property type="entry name" value="BETA-LACTAMASE-RELATED"/>
    <property type="match status" value="1"/>
</dbReference>
<keyword evidence="3" id="KW-1185">Reference proteome</keyword>
<dbReference type="InterPro" id="IPR001466">
    <property type="entry name" value="Beta-lactam-related"/>
</dbReference>
<organism evidence="2">
    <name type="scientific">Gymnodinialimonas phycosphaerae</name>
    <dbReference type="NCBI Taxonomy" id="2841589"/>
    <lineage>
        <taxon>Bacteria</taxon>
        <taxon>Pseudomonadati</taxon>
        <taxon>Pseudomonadota</taxon>
        <taxon>Alphaproteobacteria</taxon>
        <taxon>Rhodobacterales</taxon>
        <taxon>Paracoccaceae</taxon>
        <taxon>Gymnodinialimonas</taxon>
    </lineage>
</organism>
<dbReference type="SUPFAM" id="SSF56601">
    <property type="entry name" value="beta-lactamase/transpeptidase-like"/>
    <property type="match status" value="1"/>
</dbReference>